<dbReference type="InterPro" id="IPR038377">
    <property type="entry name" value="Na/Glc_symporter_sf"/>
</dbReference>
<evidence type="ECO:0000313" key="16">
    <source>
        <dbReference type="Proteomes" id="UP000241444"/>
    </source>
</evidence>
<dbReference type="CDD" id="cd10322">
    <property type="entry name" value="SLC5sbd"/>
    <property type="match status" value="1"/>
</dbReference>
<evidence type="ECO:0000256" key="3">
    <source>
        <dbReference type="ARBA" id="ARBA00006434"/>
    </source>
</evidence>
<dbReference type="PANTHER" id="PTHR43711">
    <property type="entry name" value="TWO-COMPONENT HISTIDINE KINASE"/>
    <property type="match status" value="1"/>
</dbReference>
<feature type="transmembrane region" description="Helical" evidence="13">
    <location>
        <begin position="68"/>
        <end position="87"/>
    </location>
</feature>
<evidence type="ECO:0000256" key="12">
    <source>
        <dbReference type="SAM" id="Coils"/>
    </source>
</evidence>
<dbReference type="FunFam" id="3.30.565.10:FF:000006">
    <property type="entry name" value="Sensor histidine kinase WalK"/>
    <property type="match status" value="1"/>
</dbReference>
<evidence type="ECO:0000256" key="11">
    <source>
        <dbReference type="ARBA" id="ARBA00023136"/>
    </source>
</evidence>
<evidence type="ECO:0000256" key="10">
    <source>
        <dbReference type="ARBA" id="ARBA00023012"/>
    </source>
</evidence>
<feature type="transmembrane region" description="Helical" evidence="13">
    <location>
        <begin position="158"/>
        <end position="181"/>
    </location>
</feature>
<dbReference type="Gene3D" id="1.20.1730.10">
    <property type="entry name" value="Sodium/glucose cotransporter"/>
    <property type="match status" value="1"/>
</dbReference>
<evidence type="ECO:0000259" key="14">
    <source>
        <dbReference type="PROSITE" id="PS50109"/>
    </source>
</evidence>
<dbReference type="FunFam" id="1.10.287.130:FF:000001">
    <property type="entry name" value="Two-component sensor histidine kinase"/>
    <property type="match status" value="1"/>
</dbReference>
<dbReference type="Gene3D" id="3.30.565.10">
    <property type="entry name" value="Histidine kinase-like ATPase, C-terminal domain"/>
    <property type="match status" value="1"/>
</dbReference>
<evidence type="ECO:0000256" key="9">
    <source>
        <dbReference type="ARBA" id="ARBA00022989"/>
    </source>
</evidence>
<feature type="domain" description="Histidine kinase" evidence="14">
    <location>
        <begin position="694"/>
        <end position="912"/>
    </location>
</feature>
<dbReference type="Proteomes" id="UP000241444">
    <property type="component" value="Unassembled WGS sequence"/>
</dbReference>
<protein>
    <recommendedName>
        <fullName evidence="4">histidine kinase</fullName>
        <ecNumber evidence="4">2.7.13.3</ecNumber>
    </recommendedName>
</protein>
<name>A0A2P7B5I5_9HYPH</name>
<feature type="transmembrane region" description="Helical" evidence="13">
    <location>
        <begin position="253"/>
        <end position="270"/>
    </location>
</feature>
<comment type="similarity">
    <text evidence="3">Belongs to the sodium:solute symporter (SSF) (TC 2.A.21) family.</text>
</comment>
<keyword evidence="5" id="KW-0597">Phosphoprotein</keyword>
<feature type="transmembrane region" description="Helical" evidence="13">
    <location>
        <begin position="36"/>
        <end position="56"/>
    </location>
</feature>
<comment type="catalytic activity">
    <reaction evidence="1">
        <text>ATP + protein L-histidine = ADP + protein N-phospho-L-histidine.</text>
        <dbReference type="EC" id="2.7.13.3"/>
    </reaction>
</comment>
<dbReference type="Pfam" id="PF02518">
    <property type="entry name" value="HATPase_c"/>
    <property type="match status" value="1"/>
</dbReference>
<feature type="transmembrane region" description="Helical" evidence="13">
    <location>
        <begin position="291"/>
        <end position="316"/>
    </location>
</feature>
<evidence type="ECO:0000256" key="7">
    <source>
        <dbReference type="ARBA" id="ARBA00022692"/>
    </source>
</evidence>
<evidence type="ECO:0000256" key="8">
    <source>
        <dbReference type="ARBA" id="ARBA00022777"/>
    </source>
</evidence>
<dbReference type="SMART" id="SM00387">
    <property type="entry name" value="HATPase_c"/>
    <property type="match status" value="1"/>
</dbReference>
<keyword evidence="6" id="KW-0808">Transferase</keyword>
<sequence length="923" mass="99799">MIAASLVLGVSFGYLSLLFAIAAFGDRRAALGRSVIDNAWIYALSLAVYCTAWTYFGSVGRAAASGVWFLPIYLGPMLAMLLAWIVVRKMIRIAHTYRITSIADFIASRYGKSPLLAALVTLITVVGIVPYIALQLKAISAGYHVLTGGPQAPGLPAIAWWQDGTLLVALALAAFTIIFGTRHLDSAERHEGMVAAIAFESIVKLVAFLSVGAFVTWGLFDGMADIWSRGQAFPELRALLRLGGESGVASFGYAQWFALTLLSMLSVLLLPRQFQMMVVECVDEQHLRRAAWVFPAYLLLINVFVLPIAIGGQIIFGPGRMDAETFVLSLPLAHGAPALALFAYVGGLSAATGMLIVETIAVSTMVCNDLVMPSLLRLSGFGARAGGDLTQQLLNIRRGAILAVLMLGYLYFHVAGEAYALVSIGLISFAAVAQFAPALLVGMYWRGGTRAGALGGLLGGFAMWAYTLMLPSVAKSGWIPVGFVGHGPFGIELLAPERLFGLNGLDNLTHSLFWSLLANVGLYVGLSLWRAPSAREASQALLFVDVFERGRASGQASPVFWRGRARLEDLTTLACRLLGANRAGQLFEEHAREIGVAEVRNLVADARLVDRVERQLAGTVGSASARVMVASVVQEEPLAIDDVIEILDEASQLRGYARALEDKSRALELATAELRAANEQLQSLDHLKDDFMSSVTHELRTPLTSIRALSELMLDAPDMEVDQREEFLRIVVSESERLSRLVNQVLDMAKIESGHAEWHNTDVNMAKLVENAVRAASELFRERGAAVELSLPDQVPLIRSDPDRLTQVMLNLLSNAAKFVPAKAGRVGVVLRTDGDGLVVEVHDNGPGVPLGEQATVFEKFRQGGDAQNRPPGTGLGLPICRQIIDHFGGRMWLESEPGGGACFAFRLPLQPAEFKKRREESL</sequence>
<dbReference type="Gene3D" id="1.10.287.130">
    <property type="match status" value="1"/>
</dbReference>
<feature type="transmembrane region" description="Helical" evidence="13">
    <location>
        <begin position="6"/>
        <end position="24"/>
    </location>
</feature>
<dbReference type="InterPro" id="IPR036890">
    <property type="entry name" value="HATPase_C_sf"/>
</dbReference>
<dbReference type="InterPro" id="IPR003594">
    <property type="entry name" value="HATPase_dom"/>
</dbReference>
<keyword evidence="9 13" id="KW-1133">Transmembrane helix</keyword>
<keyword evidence="10" id="KW-0902">Two-component regulatory system</keyword>
<evidence type="ECO:0000256" key="6">
    <source>
        <dbReference type="ARBA" id="ARBA00022679"/>
    </source>
</evidence>
<dbReference type="InterPro" id="IPR036097">
    <property type="entry name" value="HisK_dim/P_sf"/>
</dbReference>
<keyword evidence="7 13" id="KW-0812">Transmembrane</keyword>
<keyword evidence="8 15" id="KW-0418">Kinase</keyword>
<evidence type="ECO:0000256" key="13">
    <source>
        <dbReference type="SAM" id="Phobius"/>
    </source>
</evidence>
<dbReference type="PRINTS" id="PR00344">
    <property type="entry name" value="BCTRLSENSOR"/>
</dbReference>
<keyword evidence="12" id="KW-0175">Coiled coil</keyword>
<dbReference type="InterPro" id="IPR001734">
    <property type="entry name" value="Na/solute_symporter"/>
</dbReference>
<evidence type="ECO:0000256" key="2">
    <source>
        <dbReference type="ARBA" id="ARBA00004141"/>
    </source>
</evidence>
<reference evidence="16" key="1">
    <citation type="submission" date="2017-11" db="EMBL/GenBank/DDBJ databases">
        <authorList>
            <person name="Kuznetsova I."/>
            <person name="Sazanova A."/>
            <person name="Chirak E."/>
            <person name="Safronova V."/>
            <person name="Willems A."/>
        </authorList>
    </citation>
    <scope>NUCLEOTIDE SEQUENCE [LARGE SCALE GENOMIC DNA]</scope>
    <source>
        <strain evidence="16">STM 196</strain>
    </source>
</reference>
<evidence type="ECO:0000256" key="1">
    <source>
        <dbReference type="ARBA" id="ARBA00000085"/>
    </source>
</evidence>
<dbReference type="RefSeq" id="WP_106714112.1">
    <property type="nucleotide sequence ID" value="NZ_PGGO01000035.1"/>
</dbReference>
<dbReference type="OrthoDB" id="9813151at2"/>
<dbReference type="SMART" id="SM00388">
    <property type="entry name" value="HisKA"/>
    <property type="match status" value="1"/>
</dbReference>
<feature type="transmembrane region" description="Helical" evidence="13">
    <location>
        <begin position="394"/>
        <end position="412"/>
    </location>
</feature>
<dbReference type="SUPFAM" id="SSF55874">
    <property type="entry name" value="ATPase domain of HSP90 chaperone/DNA topoisomerase II/histidine kinase"/>
    <property type="match status" value="1"/>
</dbReference>
<evidence type="ECO:0000256" key="5">
    <source>
        <dbReference type="ARBA" id="ARBA00022553"/>
    </source>
</evidence>
<evidence type="ECO:0000313" key="15">
    <source>
        <dbReference type="EMBL" id="PSH61709.1"/>
    </source>
</evidence>
<dbReference type="PANTHER" id="PTHR43711:SF30">
    <property type="entry name" value="HISTIDINE KINASE"/>
    <property type="match status" value="1"/>
</dbReference>
<dbReference type="Pfam" id="PF00512">
    <property type="entry name" value="HisKA"/>
    <property type="match status" value="1"/>
</dbReference>
<dbReference type="EMBL" id="PGGO01000035">
    <property type="protein sequence ID" value="PSH61709.1"/>
    <property type="molecule type" value="Genomic_DNA"/>
</dbReference>
<feature type="transmembrane region" description="Helical" evidence="13">
    <location>
        <begin position="418"/>
        <end position="441"/>
    </location>
</feature>
<feature type="transmembrane region" description="Helical" evidence="13">
    <location>
        <begin position="453"/>
        <end position="474"/>
    </location>
</feature>
<dbReference type="InterPro" id="IPR005467">
    <property type="entry name" value="His_kinase_dom"/>
</dbReference>
<dbReference type="InterPro" id="IPR050736">
    <property type="entry name" value="Sensor_HK_Regulatory"/>
</dbReference>
<dbReference type="AlphaFoldDB" id="A0A2P7B5I5"/>
<dbReference type="PROSITE" id="PS50283">
    <property type="entry name" value="NA_SOLUT_SYMP_3"/>
    <property type="match status" value="1"/>
</dbReference>
<dbReference type="CDD" id="cd00082">
    <property type="entry name" value="HisKA"/>
    <property type="match status" value="1"/>
</dbReference>
<dbReference type="EC" id="2.7.13.3" evidence="4"/>
<keyword evidence="16" id="KW-1185">Reference proteome</keyword>
<proteinExistence type="inferred from homology"/>
<dbReference type="InterPro" id="IPR004358">
    <property type="entry name" value="Sig_transdc_His_kin-like_C"/>
</dbReference>
<dbReference type="GO" id="GO:0022857">
    <property type="term" value="F:transmembrane transporter activity"/>
    <property type="evidence" value="ECO:0007669"/>
    <property type="project" value="InterPro"/>
</dbReference>
<comment type="subcellular location">
    <subcellularLocation>
        <location evidence="2">Membrane</location>
        <topology evidence="2">Multi-pass membrane protein</topology>
    </subcellularLocation>
</comment>
<feature type="coiled-coil region" evidence="12">
    <location>
        <begin position="657"/>
        <end position="687"/>
    </location>
</feature>
<feature type="transmembrane region" description="Helical" evidence="13">
    <location>
        <begin position="115"/>
        <end position="138"/>
    </location>
</feature>
<dbReference type="InterPro" id="IPR003661">
    <property type="entry name" value="HisK_dim/P_dom"/>
</dbReference>
<dbReference type="SUPFAM" id="SSF47384">
    <property type="entry name" value="Homodimeric domain of signal transducing histidine kinase"/>
    <property type="match status" value="1"/>
</dbReference>
<comment type="caution">
    <text evidence="15">The sequence shown here is derived from an EMBL/GenBank/DDBJ whole genome shotgun (WGS) entry which is preliminary data.</text>
</comment>
<accession>A0A2P7B5I5</accession>
<dbReference type="GO" id="GO:0016020">
    <property type="term" value="C:membrane"/>
    <property type="evidence" value="ECO:0007669"/>
    <property type="project" value="UniProtKB-SubCell"/>
</dbReference>
<organism evidence="15 16">
    <name type="scientific">Phyllobacterium brassicacearum</name>
    <dbReference type="NCBI Taxonomy" id="314235"/>
    <lineage>
        <taxon>Bacteria</taxon>
        <taxon>Pseudomonadati</taxon>
        <taxon>Pseudomonadota</taxon>
        <taxon>Alphaproteobacteria</taxon>
        <taxon>Hyphomicrobiales</taxon>
        <taxon>Phyllobacteriaceae</taxon>
        <taxon>Phyllobacterium</taxon>
    </lineage>
</organism>
<dbReference type="GO" id="GO:0000155">
    <property type="term" value="F:phosphorelay sensor kinase activity"/>
    <property type="evidence" value="ECO:0007669"/>
    <property type="project" value="InterPro"/>
</dbReference>
<gene>
    <name evidence="15" type="ORF">CU102_26730</name>
</gene>
<feature type="transmembrane region" description="Helical" evidence="13">
    <location>
        <begin position="336"/>
        <end position="357"/>
    </location>
</feature>
<feature type="transmembrane region" description="Helical" evidence="13">
    <location>
        <begin position="193"/>
        <end position="220"/>
    </location>
</feature>
<evidence type="ECO:0000256" key="4">
    <source>
        <dbReference type="ARBA" id="ARBA00012438"/>
    </source>
</evidence>
<dbReference type="PROSITE" id="PS50109">
    <property type="entry name" value="HIS_KIN"/>
    <property type="match status" value="1"/>
</dbReference>
<keyword evidence="11 13" id="KW-0472">Membrane</keyword>